<keyword evidence="3" id="KW-1185">Reference proteome</keyword>
<gene>
    <name evidence="2" type="ORF">M3P05_20180</name>
</gene>
<keyword evidence="1" id="KW-0233">DNA recombination</keyword>
<reference evidence="2 3" key="1">
    <citation type="submission" date="2022-05" db="EMBL/GenBank/DDBJ databases">
        <authorList>
            <person name="Park J.-S."/>
        </authorList>
    </citation>
    <scope>NUCLEOTIDE SEQUENCE [LARGE SCALE GENOMIC DNA]</scope>
    <source>
        <strain evidence="2 3">2012CJ34-2</strain>
    </source>
</reference>
<dbReference type="RefSeq" id="WP_249701931.1">
    <property type="nucleotide sequence ID" value="NZ_JAMFLX010000064.1"/>
</dbReference>
<organism evidence="2 3">
    <name type="scientific">Parendozoicomonas callyspongiae</name>
    <dbReference type="NCBI Taxonomy" id="2942213"/>
    <lineage>
        <taxon>Bacteria</taxon>
        <taxon>Pseudomonadati</taxon>
        <taxon>Pseudomonadota</taxon>
        <taxon>Gammaproteobacteria</taxon>
        <taxon>Oceanospirillales</taxon>
        <taxon>Endozoicomonadaceae</taxon>
        <taxon>Parendozoicomonas</taxon>
    </lineage>
</organism>
<evidence type="ECO:0000256" key="1">
    <source>
        <dbReference type="ARBA" id="ARBA00023172"/>
    </source>
</evidence>
<dbReference type="Gene3D" id="1.10.443.10">
    <property type="entry name" value="Intergrase catalytic core"/>
    <property type="match status" value="1"/>
</dbReference>
<dbReference type="InterPro" id="IPR013762">
    <property type="entry name" value="Integrase-like_cat_sf"/>
</dbReference>
<dbReference type="EMBL" id="JAMFLX010000064">
    <property type="protein sequence ID" value="MCL6272242.1"/>
    <property type="molecule type" value="Genomic_DNA"/>
</dbReference>
<name>A0ABT0PNC9_9GAMM</name>
<evidence type="ECO:0000313" key="3">
    <source>
        <dbReference type="Proteomes" id="UP001203338"/>
    </source>
</evidence>
<dbReference type="SUPFAM" id="SSF56349">
    <property type="entry name" value="DNA breaking-rejoining enzymes"/>
    <property type="match status" value="1"/>
</dbReference>
<feature type="non-terminal residue" evidence="2">
    <location>
        <position position="492"/>
    </location>
</feature>
<evidence type="ECO:0008006" key="4">
    <source>
        <dbReference type="Google" id="ProtNLM"/>
    </source>
</evidence>
<comment type="caution">
    <text evidence="2">The sequence shown here is derived from an EMBL/GenBank/DDBJ whole genome shotgun (WGS) entry which is preliminary data.</text>
</comment>
<sequence>MNKKYLLGPYFIPYMYDDQNSKFTTPSIIRPIDHSESSYKITSSIIEVKPDSTGNRKLSIIIERIKCSIALVQCYSHVVICALDGRRKCSTVQRWNSEFKRFLKKTPTDDGTEICTITYEMYLNYTKNKNASQVKLLRSFLKFWINLNIPGLHNNLIDYLKISKSPKPRSTLEIQATTARERPFSIGEVRVIIRKVEDLFLDSTFTPQEYFLWRLLISEAPRPSQISLLKFSDAKILSQKSVAINFPIVKQKKISAKNFKLEYILSEAVSIAFLKHHQYVKQISELDNINHLPLFCIKYNNNRADPIADITPCNTMSLIDKTRKKIQVPFISSENELFIRRLKHTKLTHLAIKGAPLSVLARAGFQTSTVSLKHYINFTHESFLEYEKLTSSNHQLIYKAFRGNIKNKIDINENTVLSSDYTNIIGECEASLCGVFAPFACYLCPKFNAFIKAPHEKVLIEVQEMEKTAKKCNPNEDRFAELIIAINNVIGE</sequence>
<proteinExistence type="predicted"/>
<protein>
    <recommendedName>
        <fullName evidence="4">Phage integrase family protein</fullName>
    </recommendedName>
</protein>
<evidence type="ECO:0000313" key="2">
    <source>
        <dbReference type="EMBL" id="MCL6272242.1"/>
    </source>
</evidence>
<accession>A0ABT0PNC9</accession>
<dbReference type="Proteomes" id="UP001203338">
    <property type="component" value="Unassembled WGS sequence"/>
</dbReference>
<dbReference type="InterPro" id="IPR011010">
    <property type="entry name" value="DNA_brk_join_enz"/>
</dbReference>